<reference evidence="1 2" key="1">
    <citation type="journal article" date="2022" name="Mar. Drugs">
        <title>Bioassay-Guided Fractionation Leads to the Detection of Cholic Acid Generated by the Rare Thalassomonas sp.</title>
        <authorList>
            <person name="Pheiffer F."/>
            <person name="Schneider Y.K."/>
            <person name="Hansen E.H."/>
            <person name="Andersen J.H."/>
            <person name="Isaksson J."/>
            <person name="Busche T."/>
            <person name="R C."/>
            <person name="Kalinowski J."/>
            <person name="Zyl L.V."/>
            <person name="Trindade M."/>
        </authorList>
    </citation>
    <scope>NUCLEOTIDE SEQUENCE [LARGE SCALE GENOMIC DNA]</scope>
    <source>
        <strain evidence="1 2">A5K-61T</strain>
    </source>
</reference>
<evidence type="ECO:0000313" key="2">
    <source>
        <dbReference type="Proteomes" id="UP001215231"/>
    </source>
</evidence>
<organism evidence="1 2">
    <name type="scientific">Thalassomonas haliotis</name>
    <dbReference type="NCBI Taxonomy" id="485448"/>
    <lineage>
        <taxon>Bacteria</taxon>
        <taxon>Pseudomonadati</taxon>
        <taxon>Pseudomonadota</taxon>
        <taxon>Gammaproteobacteria</taxon>
        <taxon>Alteromonadales</taxon>
        <taxon>Colwelliaceae</taxon>
        <taxon>Thalassomonas</taxon>
    </lineage>
</organism>
<accession>A0ABY7V774</accession>
<evidence type="ECO:0000313" key="1">
    <source>
        <dbReference type="EMBL" id="WDE09529.1"/>
    </source>
</evidence>
<protein>
    <recommendedName>
        <fullName evidence="3">LysM domain-containing protein</fullName>
    </recommendedName>
</protein>
<dbReference type="EMBL" id="CP059693">
    <property type="protein sequence ID" value="WDE09529.1"/>
    <property type="molecule type" value="Genomic_DNA"/>
</dbReference>
<evidence type="ECO:0008006" key="3">
    <source>
        <dbReference type="Google" id="ProtNLM"/>
    </source>
</evidence>
<dbReference type="Proteomes" id="UP001215231">
    <property type="component" value="Chromosome"/>
</dbReference>
<dbReference type="RefSeq" id="WP_274049480.1">
    <property type="nucleotide sequence ID" value="NZ_CP059693.1"/>
</dbReference>
<keyword evidence="2" id="KW-1185">Reference proteome</keyword>
<name>A0ABY7V774_9GAMM</name>
<gene>
    <name evidence="1" type="ORF">H3N35_14400</name>
</gene>
<sequence length="46" mass="5194">MINKRIYGGCKYCLAVAKANNISNFRELEVGQCTIYFPPLNQQVGK</sequence>
<proteinExistence type="predicted"/>